<keyword evidence="2" id="KW-1185">Reference proteome</keyword>
<dbReference type="InterPro" id="IPR017030">
    <property type="entry name" value="Vir_effector_SfrC"/>
</dbReference>
<proteinExistence type="predicted"/>
<accession>A0A6A7WBM4</accession>
<dbReference type="RefSeq" id="WP_158463560.1">
    <property type="nucleotide sequence ID" value="NZ_VZAD01000061.1"/>
</dbReference>
<organism evidence="1 2">
    <name type="scientific">Segatella copri</name>
    <dbReference type="NCBI Taxonomy" id="165179"/>
    <lineage>
        <taxon>Bacteria</taxon>
        <taxon>Pseudomonadati</taxon>
        <taxon>Bacteroidota</taxon>
        <taxon>Bacteroidia</taxon>
        <taxon>Bacteroidales</taxon>
        <taxon>Prevotellaceae</taxon>
        <taxon>Segatella</taxon>
    </lineage>
</organism>
<protein>
    <submittedName>
        <fullName evidence="1">Uncharacterized protein</fullName>
    </submittedName>
</protein>
<dbReference type="OrthoDB" id="1060501at2"/>
<sequence>MQKEITIQDIDHLLHVIGDSIKWASEHEERAFPLSAFREYRRNLKKIRFALEENCSAAAYGESQNGKSYLISSLLSDQGEELAIKGGRNGKIYSFIDDINPSGGNTSKKESTGIITRFTICPDMAPAAEDKVKVRLLSIADIVKLLADTYYKDVKINADTLLLADDINCKLETFLPQIIDKNVQQSYIDEDDIFTIQQYLNASLGGSASHVYSSKFCVLVSQKILHIAPEQWGKVFCLLWNENDYITSLFERLVAEYRKLHFNSVVYVPFDAILRQKGTILDISWLDNLFNDNAADNNPNYELLCDIYDSQNNLLVHGFPKTSFTALISELTLVLPPSAADKRAFLRDFDLLDFPGARHRMKLLENSIQTELPMMLRRGKVSYLFDKYSDSWRINAILFCKNMDKPESELGEVLNSWISNNIGATPEQRAKYISSTNFTSPFFIISTFFNCDLQRTKETPLFIQTVPLEERWKTRFENHLCDEVIKPSVYSWFEHWVPQSAGFASEAFQNIYMLRDYFWSSNQQIFAGYQAGVSGENHVVEHPEFPEFLEALRNSFVSFPFVKKHFAHPDQAWEDAATINHDGSQAIISSLEKIAAVIDDARKQKYHDEVKSMRDEMLTALQHFYISGEENDKREEIRRTAGEMKFGLDMLSPSSFGMLINNFMVSSHDLRYLATDIVLHKKELPQDFTLINVLRLNAGINPNDGKEVNLKKLCDYYHTNEQMLRDGLKMQNINLEDVICGQNNTMTTDADILAKNISEYWADYIESAAHKLNKQLIHSDRIAFMYNVLFKKFNIRQIIANKIQDYANTIEDRDVLSNIIADSISLMLNDFVTSVGRKFMTDEDILHVKTIAKDMHVQVDIQEDSQVEQPNLRDTMEAFEQSVETLRFQVFDEHCRNMLRRLPLWDNFKRWENLLVIGLMFTSDVTEIDEQANEQMRNIIEECRMVLNNQI</sequence>
<gene>
    <name evidence="1" type="ORF">F7D20_07940</name>
</gene>
<name>A0A6A7WBM4_9BACT</name>
<dbReference type="AlphaFoldDB" id="A0A6A7WBM4"/>
<dbReference type="Pfam" id="PF10139">
    <property type="entry name" value="Virul_Fac"/>
    <property type="match status" value="1"/>
</dbReference>
<dbReference type="Proteomes" id="UP000384372">
    <property type="component" value="Unassembled WGS sequence"/>
</dbReference>
<dbReference type="EMBL" id="VZAD01000061">
    <property type="protein sequence ID" value="MQP11884.1"/>
    <property type="molecule type" value="Genomic_DNA"/>
</dbReference>
<comment type="caution">
    <text evidence="1">The sequence shown here is derived from an EMBL/GenBank/DDBJ whole genome shotgun (WGS) entry which is preliminary data.</text>
</comment>
<evidence type="ECO:0000313" key="2">
    <source>
        <dbReference type="Proteomes" id="UP000384372"/>
    </source>
</evidence>
<evidence type="ECO:0000313" key="1">
    <source>
        <dbReference type="EMBL" id="MQP11884.1"/>
    </source>
</evidence>
<reference evidence="1 2" key="1">
    <citation type="submission" date="2019-09" db="EMBL/GenBank/DDBJ databases">
        <title>Distinct polysaccharide growth profiles of human intestinal Prevotella copri isolates.</title>
        <authorList>
            <person name="Fehlner-Peach H."/>
            <person name="Magnabosco C."/>
            <person name="Raghavan V."/>
            <person name="Scher J.U."/>
            <person name="Tett A."/>
            <person name="Cox L.M."/>
            <person name="Gottsegen C."/>
            <person name="Watters A."/>
            <person name="Wiltshire- Gordon J.D."/>
            <person name="Segata N."/>
            <person name="Bonneau R."/>
            <person name="Littman D.R."/>
        </authorList>
    </citation>
    <scope>NUCLEOTIDE SEQUENCE [LARGE SCALE GENOMIC DNA]</scope>
    <source>
        <strain evidence="2">iAQ1173</strain>
    </source>
</reference>